<dbReference type="Pfam" id="PF00078">
    <property type="entry name" value="RVT_1"/>
    <property type="match status" value="1"/>
</dbReference>
<dbReference type="Proteomes" id="UP000280104">
    <property type="component" value="Chromosome II"/>
</dbReference>
<protein>
    <recommendedName>
        <fullName evidence="1">Reverse transcriptase domain-containing protein</fullName>
    </recommendedName>
</protein>
<organism evidence="2 3">
    <name type="scientific">Triticum aestivum</name>
    <name type="common">Wheat</name>
    <dbReference type="NCBI Taxonomy" id="4565"/>
    <lineage>
        <taxon>Eukaryota</taxon>
        <taxon>Viridiplantae</taxon>
        <taxon>Streptophyta</taxon>
        <taxon>Embryophyta</taxon>
        <taxon>Tracheophyta</taxon>
        <taxon>Spermatophyta</taxon>
        <taxon>Magnoliopsida</taxon>
        <taxon>Liliopsida</taxon>
        <taxon>Poales</taxon>
        <taxon>Poaceae</taxon>
        <taxon>BOP clade</taxon>
        <taxon>Pooideae</taxon>
        <taxon>Triticodae</taxon>
        <taxon>Triticeae</taxon>
        <taxon>Triticinae</taxon>
        <taxon>Triticum</taxon>
    </lineage>
</organism>
<sequence length="126" mass="14850">MCSDCRPISAITIRYRHPIPRLDDMLDELSGATIFSKIDLKSGYYQILIQEGDEWKTAFKTKFGLYEWLVMHMGLSEAPGTFMRLMHYVFRPYIGEFVVVYFDDILVFRKSLKDHVTQLRTMLQTL</sequence>
<name>A0A7H4LFE6_WHEAT</name>
<dbReference type="InterPro" id="IPR053134">
    <property type="entry name" value="RNA-dir_DNA_polymerase"/>
</dbReference>
<dbReference type="InterPro" id="IPR043502">
    <property type="entry name" value="DNA/RNA_pol_sf"/>
</dbReference>
<dbReference type="InterPro" id="IPR000477">
    <property type="entry name" value="RT_dom"/>
</dbReference>
<accession>A0A7H4LFE6</accession>
<gene>
    <name evidence="2" type="ORF">CAMPLR22A2D_LOCUS1941</name>
</gene>
<feature type="domain" description="Reverse transcriptase" evidence="1">
    <location>
        <begin position="2"/>
        <end position="126"/>
    </location>
</feature>
<dbReference type="PANTHER" id="PTHR24559:SF437">
    <property type="entry name" value="RNA-DIRECTED DNA POLYMERASE HOMOLOG"/>
    <property type="match status" value="1"/>
</dbReference>
<reference evidence="2 3" key="1">
    <citation type="submission" date="2018-05" db="EMBL/GenBank/DDBJ databases">
        <authorList>
            <person name="Thind KAUR A."/>
        </authorList>
    </citation>
    <scope>NUCLEOTIDE SEQUENCE [LARGE SCALE GENOMIC DNA]</scope>
</reference>
<dbReference type="EMBL" id="LS480641">
    <property type="protein sequence ID" value="SPT17334.1"/>
    <property type="molecule type" value="Genomic_DNA"/>
</dbReference>
<dbReference type="CDD" id="cd01647">
    <property type="entry name" value="RT_LTR"/>
    <property type="match status" value="1"/>
</dbReference>
<dbReference type="InterPro" id="IPR043128">
    <property type="entry name" value="Rev_trsase/Diguanyl_cyclase"/>
</dbReference>
<evidence type="ECO:0000313" key="2">
    <source>
        <dbReference type="EMBL" id="SPT17334.1"/>
    </source>
</evidence>
<dbReference type="PANTHER" id="PTHR24559">
    <property type="entry name" value="TRANSPOSON TY3-I GAG-POL POLYPROTEIN"/>
    <property type="match status" value="1"/>
</dbReference>
<proteinExistence type="predicted"/>
<dbReference type="Gene3D" id="3.30.70.270">
    <property type="match status" value="1"/>
</dbReference>
<dbReference type="SUPFAM" id="SSF56672">
    <property type="entry name" value="DNA/RNA polymerases"/>
    <property type="match status" value="1"/>
</dbReference>
<evidence type="ECO:0000259" key="1">
    <source>
        <dbReference type="Pfam" id="PF00078"/>
    </source>
</evidence>
<dbReference type="AlphaFoldDB" id="A0A7H4LFE6"/>
<evidence type="ECO:0000313" key="3">
    <source>
        <dbReference type="Proteomes" id="UP000280104"/>
    </source>
</evidence>
<dbReference type="Gene3D" id="3.10.10.10">
    <property type="entry name" value="HIV Type 1 Reverse Transcriptase, subunit A, domain 1"/>
    <property type="match status" value="1"/>
</dbReference>